<reference evidence="2 3" key="1">
    <citation type="journal article" date="2022" name="Nat. Ecol. Evol.">
        <title>A masculinizing supergene underlies an exaggerated male reproductive morph in a spider.</title>
        <authorList>
            <person name="Hendrickx F."/>
            <person name="De Corte Z."/>
            <person name="Sonet G."/>
            <person name="Van Belleghem S.M."/>
            <person name="Kostlbacher S."/>
            <person name="Vangestel C."/>
        </authorList>
    </citation>
    <scope>NUCLEOTIDE SEQUENCE [LARGE SCALE GENOMIC DNA]</scope>
    <source>
        <strain evidence="2">W744_W776</strain>
    </source>
</reference>
<proteinExistence type="predicted"/>
<keyword evidence="3" id="KW-1185">Reference proteome</keyword>
<protein>
    <submittedName>
        <fullName evidence="2">Uncharacterized protein</fullName>
    </submittedName>
</protein>
<sequence length="83" mass="9052">RWLAYVVDPESYGGGSLATGRVTHAGQVGGETQDQEEHPGPPGWRGKPTYDVRTELRPLYNLSLIDHVLNPSVKALKRGTKVA</sequence>
<name>A0AAV6VSR1_9ARAC</name>
<comment type="caution">
    <text evidence="2">The sequence shown here is derived from an EMBL/GenBank/DDBJ whole genome shotgun (WGS) entry which is preliminary data.</text>
</comment>
<evidence type="ECO:0000313" key="2">
    <source>
        <dbReference type="EMBL" id="KAG8198714.1"/>
    </source>
</evidence>
<accession>A0AAV6VSR1</accession>
<evidence type="ECO:0000256" key="1">
    <source>
        <dbReference type="SAM" id="MobiDB-lite"/>
    </source>
</evidence>
<evidence type="ECO:0000313" key="3">
    <source>
        <dbReference type="Proteomes" id="UP000827092"/>
    </source>
</evidence>
<feature type="region of interest" description="Disordered" evidence="1">
    <location>
        <begin position="12"/>
        <end position="47"/>
    </location>
</feature>
<gene>
    <name evidence="2" type="ORF">JTE90_023484</name>
</gene>
<dbReference type="EMBL" id="JAFNEN010000036">
    <property type="protein sequence ID" value="KAG8198714.1"/>
    <property type="molecule type" value="Genomic_DNA"/>
</dbReference>
<dbReference type="AlphaFoldDB" id="A0AAV6VSR1"/>
<feature type="non-terminal residue" evidence="2">
    <location>
        <position position="1"/>
    </location>
</feature>
<organism evidence="2 3">
    <name type="scientific">Oedothorax gibbosus</name>
    <dbReference type="NCBI Taxonomy" id="931172"/>
    <lineage>
        <taxon>Eukaryota</taxon>
        <taxon>Metazoa</taxon>
        <taxon>Ecdysozoa</taxon>
        <taxon>Arthropoda</taxon>
        <taxon>Chelicerata</taxon>
        <taxon>Arachnida</taxon>
        <taxon>Araneae</taxon>
        <taxon>Araneomorphae</taxon>
        <taxon>Entelegynae</taxon>
        <taxon>Araneoidea</taxon>
        <taxon>Linyphiidae</taxon>
        <taxon>Erigoninae</taxon>
        <taxon>Oedothorax</taxon>
    </lineage>
</organism>
<dbReference type="Proteomes" id="UP000827092">
    <property type="component" value="Unassembled WGS sequence"/>
</dbReference>